<name>A0A4Q1APN4_9BACT</name>
<dbReference type="AlphaFoldDB" id="A0A4Q1APN4"/>
<sequence>MNLLISIVYAPIVIYLLNNFDIKKSALFISFFSFLWFVFIIKKAEKKELVFPVLYLIIGLVTYFLNSSFSLKLTPLLFSLLISFFILYSYLIKESFIFIFLKKLKIEVAENEKIYIHKSTLFWFLFSIINSICHYIILYTKNDNYWMFYSSIGWYFLFFIAAFLQFLHRKLFFKGI</sequence>
<protein>
    <recommendedName>
        <fullName evidence="4">Intracellular septation protein A</fullName>
    </recommendedName>
</protein>
<feature type="transmembrane region" description="Helical" evidence="1">
    <location>
        <begin position="77"/>
        <end position="101"/>
    </location>
</feature>
<proteinExistence type="predicted"/>
<feature type="transmembrane region" description="Helical" evidence="1">
    <location>
        <begin position="25"/>
        <end position="42"/>
    </location>
</feature>
<evidence type="ECO:0008006" key="4">
    <source>
        <dbReference type="Google" id="ProtNLM"/>
    </source>
</evidence>
<reference evidence="2 3" key="1">
    <citation type="submission" date="2017-10" db="EMBL/GenBank/DDBJ databases">
        <title>Genomics of the genus Arcobacter.</title>
        <authorList>
            <person name="Perez-Cataluna A."/>
            <person name="Figueras M.J."/>
        </authorList>
    </citation>
    <scope>NUCLEOTIDE SEQUENCE [LARGE SCALE GENOMIC DNA]</scope>
    <source>
        <strain evidence="2 3">CECT 8441</strain>
    </source>
</reference>
<evidence type="ECO:0000313" key="3">
    <source>
        <dbReference type="Proteomes" id="UP000289758"/>
    </source>
</evidence>
<dbReference type="RefSeq" id="WP_129085879.1">
    <property type="nucleotide sequence ID" value="NZ_CP053836.1"/>
</dbReference>
<dbReference type="OrthoDB" id="5339472at2"/>
<feature type="transmembrane region" description="Helical" evidence="1">
    <location>
        <begin position="146"/>
        <end position="167"/>
    </location>
</feature>
<organism evidence="2 3">
    <name type="scientific">Halarcobacter ebronensis</name>
    <dbReference type="NCBI Taxonomy" id="1462615"/>
    <lineage>
        <taxon>Bacteria</taxon>
        <taxon>Pseudomonadati</taxon>
        <taxon>Campylobacterota</taxon>
        <taxon>Epsilonproteobacteria</taxon>
        <taxon>Campylobacterales</taxon>
        <taxon>Arcobacteraceae</taxon>
        <taxon>Halarcobacter</taxon>
    </lineage>
</organism>
<accession>A0A4Q1APN4</accession>
<feature type="transmembrane region" description="Helical" evidence="1">
    <location>
        <begin position="49"/>
        <end position="65"/>
    </location>
</feature>
<keyword evidence="1" id="KW-1133">Transmembrane helix</keyword>
<feature type="transmembrane region" description="Helical" evidence="1">
    <location>
        <begin position="121"/>
        <end position="140"/>
    </location>
</feature>
<comment type="caution">
    <text evidence="2">The sequence shown here is derived from an EMBL/GenBank/DDBJ whole genome shotgun (WGS) entry which is preliminary data.</text>
</comment>
<evidence type="ECO:0000256" key="1">
    <source>
        <dbReference type="SAM" id="Phobius"/>
    </source>
</evidence>
<keyword evidence="1" id="KW-0812">Transmembrane</keyword>
<keyword evidence="3" id="KW-1185">Reference proteome</keyword>
<dbReference type="Proteomes" id="UP000289758">
    <property type="component" value="Unassembled WGS sequence"/>
</dbReference>
<gene>
    <name evidence="2" type="ORF">CRV07_00410</name>
</gene>
<dbReference type="EMBL" id="PDKK01000001">
    <property type="protein sequence ID" value="RXK08302.1"/>
    <property type="molecule type" value="Genomic_DNA"/>
</dbReference>
<evidence type="ECO:0000313" key="2">
    <source>
        <dbReference type="EMBL" id="RXK08302.1"/>
    </source>
</evidence>
<keyword evidence="1" id="KW-0472">Membrane</keyword>